<sequence length="108" mass="11848">MSNTSNITTHARNPSEILYVNSSSASETVTQCKDYKNSTNENMNCPTGSQVRPLIIQSDTFSASPPAGCQTSCDISPLLLARNANDVNQVKKKQVVYPQVAFTLKNWH</sequence>
<organism evidence="1 2">
    <name type="scientific">Halocaridina rubra</name>
    <name type="common">Hawaiian red shrimp</name>
    <dbReference type="NCBI Taxonomy" id="373956"/>
    <lineage>
        <taxon>Eukaryota</taxon>
        <taxon>Metazoa</taxon>
        <taxon>Ecdysozoa</taxon>
        <taxon>Arthropoda</taxon>
        <taxon>Crustacea</taxon>
        <taxon>Multicrustacea</taxon>
        <taxon>Malacostraca</taxon>
        <taxon>Eumalacostraca</taxon>
        <taxon>Eucarida</taxon>
        <taxon>Decapoda</taxon>
        <taxon>Pleocyemata</taxon>
        <taxon>Caridea</taxon>
        <taxon>Atyoidea</taxon>
        <taxon>Atyidae</taxon>
        <taxon>Halocaridina</taxon>
    </lineage>
</organism>
<dbReference type="EMBL" id="JAXCGZ010003070">
    <property type="protein sequence ID" value="KAK7083432.1"/>
    <property type="molecule type" value="Genomic_DNA"/>
</dbReference>
<accession>A0AAN8XHD6</accession>
<protein>
    <submittedName>
        <fullName evidence="1">Uncharacterized protein</fullName>
    </submittedName>
</protein>
<dbReference type="AlphaFoldDB" id="A0AAN8XHD6"/>
<comment type="caution">
    <text evidence="1">The sequence shown here is derived from an EMBL/GenBank/DDBJ whole genome shotgun (WGS) entry which is preliminary data.</text>
</comment>
<reference evidence="1 2" key="1">
    <citation type="submission" date="2023-11" db="EMBL/GenBank/DDBJ databases">
        <title>Halocaridina rubra genome assembly.</title>
        <authorList>
            <person name="Smith C."/>
        </authorList>
    </citation>
    <scope>NUCLEOTIDE SEQUENCE [LARGE SCALE GENOMIC DNA]</scope>
    <source>
        <strain evidence="1">EP-1</strain>
        <tissue evidence="1">Whole</tissue>
    </source>
</reference>
<gene>
    <name evidence="1" type="ORF">SK128_000700</name>
</gene>
<evidence type="ECO:0000313" key="1">
    <source>
        <dbReference type="EMBL" id="KAK7083432.1"/>
    </source>
</evidence>
<evidence type="ECO:0000313" key="2">
    <source>
        <dbReference type="Proteomes" id="UP001381693"/>
    </source>
</evidence>
<keyword evidence="2" id="KW-1185">Reference proteome</keyword>
<proteinExistence type="predicted"/>
<name>A0AAN8XHD6_HALRR</name>
<dbReference type="Proteomes" id="UP001381693">
    <property type="component" value="Unassembled WGS sequence"/>
</dbReference>